<dbReference type="InterPro" id="IPR023214">
    <property type="entry name" value="HAD_sf"/>
</dbReference>
<reference evidence="1" key="1">
    <citation type="journal article" date="2022" name="Cell">
        <title>Design, construction, and in vivo augmentation of a complex gut microbiome.</title>
        <authorList>
            <person name="Cheng A.G."/>
            <person name="Ho P.Y."/>
            <person name="Aranda-Diaz A."/>
            <person name="Jain S."/>
            <person name="Yu F.B."/>
            <person name="Meng X."/>
            <person name="Wang M."/>
            <person name="Iakiviak M."/>
            <person name="Nagashima K."/>
            <person name="Zhao A."/>
            <person name="Murugkar P."/>
            <person name="Patil A."/>
            <person name="Atabakhsh K."/>
            <person name="Weakley A."/>
            <person name="Yan J."/>
            <person name="Brumbaugh A.R."/>
            <person name="Higginbottom S."/>
            <person name="Dimas A."/>
            <person name="Shiver A.L."/>
            <person name="Deutschbauer A."/>
            <person name="Neff N."/>
            <person name="Sonnenburg J.L."/>
            <person name="Huang K.C."/>
            <person name="Fischbach M.A."/>
        </authorList>
    </citation>
    <scope>NUCLEOTIDE SEQUENCE</scope>
    <source>
        <strain evidence="1">DSM 19829</strain>
    </source>
</reference>
<name>A0ABY5VIE8_9FIRM</name>
<protein>
    <submittedName>
        <fullName evidence="1">Cof-type HAD-IIB family hydrolase</fullName>
    </submittedName>
</protein>
<dbReference type="NCBIfam" id="TIGR00099">
    <property type="entry name" value="Cof-subfamily"/>
    <property type="match status" value="1"/>
</dbReference>
<dbReference type="InterPro" id="IPR036412">
    <property type="entry name" value="HAD-like_sf"/>
</dbReference>
<dbReference type="SFLD" id="SFLDS00003">
    <property type="entry name" value="Haloacid_Dehalogenase"/>
    <property type="match status" value="1"/>
</dbReference>
<dbReference type="InterPro" id="IPR000150">
    <property type="entry name" value="Cof"/>
</dbReference>
<dbReference type="EMBL" id="CP102290">
    <property type="protein sequence ID" value="UWP59986.1"/>
    <property type="molecule type" value="Genomic_DNA"/>
</dbReference>
<dbReference type="Gene3D" id="3.40.50.1000">
    <property type="entry name" value="HAD superfamily/HAD-like"/>
    <property type="match status" value="1"/>
</dbReference>
<dbReference type="PANTHER" id="PTHR10000">
    <property type="entry name" value="PHOSPHOSERINE PHOSPHATASE"/>
    <property type="match status" value="1"/>
</dbReference>
<dbReference type="NCBIfam" id="TIGR01484">
    <property type="entry name" value="HAD-SF-IIB"/>
    <property type="match status" value="1"/>
</dbReference>
<dbReference type="GO" id="GO:0016787">
    <property type="term" value="F:hydrolase activity"/>
    <property type="evidence" value="ECO:0007669"/>
    <property type="project" value="UniProtKB-KW"/>
</dbReference>
<dbReference type="Gene3D" id="3.30.1240.10">
    <property type="match status" value="1"/>
</dbReference>
<proteinExistence type="predicted"/>
<sequence>MGIKIECVALDLDRTTLNVQGKLSPGNLRAIEQAINAGIHIVIASGRAYSTLPTEVTGIAGIEYAVTSNGAAIYRISDHTCLKQYKIRSASVDTILKMSADEPVTYEAFVDGAAYADRDFIENPVKYGTSLQAVEYVKNTRHLEPDIVQFIKAHMDELDSMDIVVRDAQMKKRIWERIAGADPEVYITSSVQQLIEISHRDAGKHTGLRFVTERLGISQDHVAAFGDGDNDVDMLKFAGYGVAVANASDNCRAAARYLTKHHNEDGVAYGLREILGCIPAEKL</sequence>
<gene>
    <name evidence="1" type="ORF">NQ502_02690</name>
</gene>
<organism evidence="1 2">
    <name type="scientific">Ruminococcus gauvreauii</name>
    <dbReference type="NCBI Taxonomy" id="438033"/>
    <lineage>
        <taxon>Bacteria</taxon>
        <taxon>Bacillati</taxon>
        <taxon>Bacillota</taxon>
        <taxon>Clostridia</taxon>
        <taxon>Eubacteriales</taxon>
        <taxon>Oscillospiraceae</taxon>
        <taxon>Ruminococcus</taxon>
    </lineage>
</organism>
<dbReference type="SFLD" id="SFLDG01140">
    <property type="entry name" value="C2.B:_Phosphomannomutase_and_P"/>
    <property type="match status" value="1"/>
</dbReference>
<dbReference type="InterPro" id="IPR006379">
    <property type="entry name" value="HAD-SF_hydro_IIB"/>
</dbReference>
<evidence type="ECO:0000313" key="2">
    <source>
        <dbReference type="Proteomes" id="UP001060164"/>
    </source>
</evidence>
<dbReference type="RefSeq" id="WP_044983357.1">
    <property type="nucleotide sequence ID" value="NZ_CABLBR010000020.1"/>
</dbReference>
<evidence type="ECO:0000313" key="1">
    <source>
        <dbReference type="EMBL" id="UWP59986.1"/>
    </source>
</evidence>
<keyword evidence="1" id="KW-0378">Hydrolase</keyword>
<dbReference type="Proteomes" id="UP001060164">
    <property type="component" value="Chromosome"/>
</dbReference>
<accession>A0ABY5VIE8</accession>
<dbReference type="PANTHER" id="PTHR10000:SF8">
    <property type="entry name" value="HAD SUPERFAMILY HYDROLASE-LIKE, TYPE 3"/>
    <property type="match status" value="1"/>
</dbReference>
<dbReference type="SUPFAM" id="SSF56784">
    <property type="entry name" value="HAD-like"/>
    <property type="match status" value="1"/>
</dbReference>
<dbReference type="Pfam" id="PF08282">
    <property type="entry name" value="Hydrolase_3"/>
    <property type="match status" value="1"/>
</dbReference>
<keyword evidence="2" id="KW-1185">Reference proteome</keyword>